<accession>A0AAV2GC22</accession>
<dbReference type="AlphaFoldDB" id="A0AAV2GC22"/>
<protein>
    <submittedName>
        <fullName evidence="1">Uncharacterized protein</fullName>
    </submittedName>
</protein>
<proteinExistence type="predicted"/>
<gene>
    <name evidence="1" type="ORF">LTRI10_LOCUS47392</name>
</gene>
<evidence type="ECO:0000313" key="2">
    <source>
        <dbReference type="Proteomes" id="UP001497516"/>
    </source>
</evidence>
<dbReference type="EMBL" id="OZ034821">
    <property type="protein sequence ID" value="CAL1407742.1"/>
    <property type="molecule type" value="Genomic_DNA"/>
</dbReference>
<keyword evidence="2" id="KW-1185">Reference proteome</keyword>
<evidence type="ECO:0000313" key="1">
    <source>
        <dbReference type="EMBL" id="CAL1407742.1"/>
    </source>
</evidence>
<reference evidence="1 2" key="1">
    <citation type="submission" date="2024-04" db="EMBL/GenBank/DDBJ databases">
        <authorList>
            <person name="Fracassetti M."/>
        </authorList>
    </citation>
    <scope>NUCLEOTIDE SEQUENCE [LARGE SCALE GENOMIC DNA]</scope>
</reference>
<organism evidence="1 2">
    <name type="scientific">Linum trigynum</name>
    <dbReference type="NCBI Taxonomy" id="586398"/>
    <lineage>
        <taxon>Eukaryota</taxon>
        <taxon>Viridiplantae</taxon>
        <taxon>Streptophyta</taxon>
        <taxon>Embryophyta</taxon>
        <taxon>Tracheophyta</taxon>
        <taxon>Spermatophyta</taxon>
        <taxon>Magnoliopsida</taxon>
        <taxon>eudicotyledons</taxon>
        <taxon>Gunneridae</taxon>
        <taxon>Pentapetalae</taxon>
        <taxon>rosids</taxon>
        <taxon>fabids</taxon>
        <taxon>Malpighiales</taxon>
        <taxon>Linaceae</taxon>
        <taxon>Linum</taxon>
    </lineage>
</organism>
<dbReference type="Proteomes" id="UP001497516">
    <property type="component" value="Chromosome 8"/>
</dbReference>
<sequence length="115" mass="12696">METINDWGSRTSIGDLISIYTQTKRVGKKSSETYAATRYSLPAPASFDEPVSLPPIPPAPPPLGTLPPRLSWIWILMPQSLTNPATASLLVDKMGRFEEELEIADENHLGQSWGF</sequence>
<name>A0AAV2GC22_9ROSI</name>